<evidence type="ECO:0000256" key="3">
    <source>
        <dbReference type="ARBA" id="ARBA00012180"/>
    </source>
</evidence>
<evidence type="ECO:0000313" key="10">
    <source>
        <dbReference type="Proteomes" id="UP000054248"/>
    </source>
</evidence>
<dbReference type="STRING" id="1051891.A0A0C3PZV4"/>
<proteinExistence type="inferred from homology"/>
<organism evidence="9 10">
    <name type="scientific">Tulasnella calospora MUT 4182</name>
    <dbReference type="NCBI Taxonomy" id="1051891"/>
    <lineage>
        <taxon>Eukaryota</taxon>
        <taxon>Fungi</taxon>
        <taxon>Dikarya</taxon>
        <taxon>Basidiomycota</taxon>
        <taxon>Agaricomycotina</taxon>
        <taxon>Agaricomycetes</taxon>
        <taxon>Cantharellales</taxon>
        <taxon>Tulasnellaceae</taxon>
        <taxon>Tulasnella</taxon>
    </lineage>
</organism>
<dbReference type="GO" id="GO:0046872">
    <property type="term" value="F:metal ion binding"/>
    <property type="evidence" value="ECO:0007669"/>
    <property type="project" value="UniProtKB-KW"/>
</dbReference>
<evidence type="ECO:0000256" key="6">
    <source>
        <dbReference type="ARBA" id="ARBA00022759"/>
    </source>
</evidence>
<evidence type="ECO:0000256" key="1">
    <source>
        <dbReference type="ARBA" id="ARBA00000077"/>
    </source>
</evidence>
<dbReference type="InterPro" id="IPR036397">
    <property type="entry name" value="RNaseH_sf"/>
</dbReference>
<dbReference type="InterPro" id="IPR012337">
    <property type="entry name" value="RNaseH-like_sf"/>
</dbReference>
<evidence type="ECO:0000256" key="4">
    <source>
        <dbReference type="ARBA" id="ARBA00022722"/>
    </source>
</evidence>
<dbReference type="GO" id="GO:0003676">
    <property type="term" value="F:nucleic acid binding"/>
    <property type="evidence" value="ECO:0007669"/>
    <property type="project" value="InterPro"/>
</dbReference>
<dbReference type="AlphaFoldDB" id="A0A0C3PZV4"/>
<keyword evidence="7" id="KW-0378">Hydrolase</keyword>
<reference evidence="10" key="2">
    <citation type="submission" date="2015-01" db="EMBL/GenBank/DDBJ databases">
        <title>Evolutionary Origins and Diversification of the Mycorrhizal Mutualists.</title>
        <authorList>
            <consortium name="DOE Joint Genome Institute"/>
            <consortium name="Mycorrhizal Genomics Consortium"/>
            <person name="Kohler A."/>
            <person name="Kuo A."/>
            <person name="Nagy L.G."/>
            <person name="Floudas D."/>
            <person name="Copeland A."/>
            <person name="Barry K.W."/>
            <person name="Cichocki N."/>
            <person name="Veneault-Fourrey C."/>
            <person name="LaButti K."/>
            <person name="Lindquist E.A."/>
            <person name="Lipzen A."/>
            <person name="Lundell T."/>
            <person name="Morin E."/>
            <person name="Murat C."/>
            <person name="Riley R."/>
            <person name="Ohm R."/>
            <person name="Sun H."/>
            <person name="Tunlid A."/>
            <person name="Henrissat B."/>
            <person name="Grigoriev I.V."/>
            <person name="Hibbett D.S."/>
            <person name="Martin F."/>
        </authorList>
    </citation>
    <scope>NUCLEOTIDE SEQUENCE [LARGE SCALE GENOMIC DNA]</scope>
    <source>
        <strain evidence="10">MUT 4182</strain>
    </source>
</reference>
<dbReference type="OrthoDB" id="245563at2759"/>
<evidence type="ECO:0000256" key="2">
    <source>
        <dbReference type="ARBA" id="ARBA00005300"/>
    </source>
</evidence>
<comment type="similarity">
    <text evidence="2">Belongs to the RNase H family.</text>
</comment>
<dbReference type="InterPro" id="IPR050092">
    <property type="entry name" value="RNase_H"/>
</dbReference>
<accession>A0A0C3PZV4</accession>
<keyword evidence="6" id="KW-0255">Endonuclease</keyword>
<dbReference type="PROSITE" id="PS50879">
    <property type="entry name" value="RNASE_H_1"/>
    <property type="match status" value="1"/>
</dbReference>
<evidence type="ECO:0000259" key="8">
    <source>
        <dbReference type="PROSITE" id="PS50879"/>
    </source>
</evidence>
<dbReference type="Pfam" id="PF00075">
    <property type="entry name" value="RNase_H"/>
    <property type="match status" value="1"/>
</dbReference>
<dbReference type="GO" id="GO:0043137">
    <property type="term" value="P:DNA replication, removal of RNA primer"/>
    <property type="evidence" value="ECO:0007669"/>
    <property type="project" value="TreeGrafter"/>
</dbReference>
<dbReference type="EMBL" id="KN824018">
    <property type="protein sequence ID" value="KIO15501.1"/>
    <property type="molecule type" value="Genomic_DNA"/>
</dbReference>
<dbReference type="GO" id="GO:0004523">
    <property type="term" value="F:RNA-DNA hybrid ribonuclease activity"/>
    <property type="evidence" value="ECO:0007669"/>
    <property type="project" value="UniProtKB-EC"/>
</dbReference>
<dbReference type="SUPFAM" id="SSF53098">
    <property type="entry name" value="Ribonuclease H-like"/>
    <property type="match status" value="1"/>
</dbReference>
<dbReference type="Gene3D" id="3.30.420.10">
    <property type="entry name" value="Ribonuclease H-like superfamily/Ribonuclease H"/>
    <property type="match status" value="1"/>
</dbReference>
<dbReference type="PANTHER" id="PTHR10642:SF26">
    <property type="entry name" value="RIBONUCLEASE H1"/>
    <property type="match status" value="1"/>
</dbReference>
<sequence>MQNSKCGAGGWAEDPRYRFSVRVPGDPPTNNRGEVAAVLLALQRAPMNEELYIYTDSTYVLNGLVKYHKTWEDQGWIYTENADIWQATLFLVRQRTAETYIEKVKAHDGIEGNEEADLAAKAALAKEVDPGWHTTVPPQWKEITMPNYKQILGVGLLIVGEDREARDVAATRLQRIVVSETAFAIYKLRNRQVIDETPMPPRRALSTWNVYMKERGIKEMNMIRLPENSGPERAKFRRGISATWEGLVEYDQARRKLLWVWRDHG</sequence>
<keyword evidence="5" id="KW-0479">Metal-binding</keyword>
<keyword evidence="4" id="KW-0540">Nuclease</keyword>
<dbReference type="InterPro" id="IPR002156">
    <property type="entry name" value="RNaseH_domain"/>
</dbReference>
<protein>
    <recommendedName>
        <fullName evidence="3">ribonuclease H</fullName>
        <ecNumber evidence="3">3.1.26.4</ecNumber>
    </recommendedName>
</protein>
<dbReference type="Proteomes" id="UP000054248">
    <property type="component" value="Unassembled WGS sequence"/>
</dbReference>
<name>A0A0C3PZV4_9AGAM</name>
<reference evidence="9 10" key="1">
    <citation type="submission" date="2014-04" db="EMBL/GenBank/DDBJ databases">
        <authorList>
            <consortium name="DOE Joint Genome Institute"/>
            <person name="Kuo A."/>
            <person name="Girlanda M."/>
            <person name="Perotto S."/>
            <person name="Kohler A."/>
            <person name="Nagy L.G."/>
            <person name="Floudas D."/>
            <person name="Copeland A."/>
            <person name="Barry K.W."/>
            <person name="Cichocki N."/>
            <person name="Veneault-Fourrey C."/>
            <person name="LaButti K."/>
            <person name="Lindquist E.A."/>
            <person name="Lipzen A."/>
            <person name="Lundell T."/>
            <person name="Morin E."/>
            <person name="Murat C."/>
            <person name="Sun H."/>
            <person name="Tunlid A."/>
            <person name="Henrissat B."/>
            <person name="Grigoriev I.V."/>
            <person name="Hibbett D.S."/>
            <person name="Martin F."/>
            <person name="Nordberg H.P."/>
            <person name="Cantor M.N."/>
            <person name="Hua S.X."/>
        </authorList>
    </citation>
    <scope>NUCLEOTIDE SEQUENCE [LARGE SCALE GENOMIC DNA]</scope>
    <source>
        <strain evidence="9 10">MUT 4182</strain>
    </source>
</reference>
<evidence type="ECO:0000256" key="7">
    <source>
        <dbReference type="ARBA" id="ARBA00022801"/>
    </source>
</evidence>
<keyword evidence="10" id="KW-1185">Reference proteome</keyword>
<dbReference type="HOGENOM" id="CLU_1050503_0_0_1"/>
<evidence type="ECO:0000313" key="9">
    <source>
        <dbReference type="EMBL" id="KIO15501.1"/>
    </source>
</evidence>
<comment type="catalytic activity">
    <reaction evidence="1">
        <text>Endonucleolytic cleavage to 5'-phosphomonoester.</text>
        <dbReference type="EC" id="3.1.26.4"/>
    </reaction>
</comment>
<feature type="domain" description="RNase H type-1" evidence="8">
    <location>
        <begin position="1"/>
        <end position="125"/>
    </location>
</feature>
<evidence type="ECO:0000256" key="5">
    <source>
        <dbReference type="ARBA" id="ARBA00022723"/>
    </source>
</evidence>
<dbReference type="PANTHER" id="PTHR10642">
    <property type="entry name" value="RIBONUCLEASE H1"/>
    <property type="match status" value="1"/>
</dbReference>
<dbReference type="EC" id="3.1.26.4" evidence="3"/>
<gene>
    <name evidence="9" type="ORF">M407DRAFT_211133</name>
</gene>